<dbReference type="Proteomes" id="UP000286402">
    <property type="component" value="Unassembled WGS sequence"/>
</dbReference>
<dbReference type="RefSeq" id="WP_120334404.1">
    <property type="nucleotide sequence ID" value="NZ_MCAQ01000012.1"/>
</dbReference>
<comment type="caution">
    <text evidence="1">The sequence shown here is derived from an EMBL/GenBank/DDBJ whole genome shotgun (WGS) entry which is preliminary data.</text>
</comment>
<protein>
    <submittedName>
        <fullName evidence="1">Uncharacterized protein</fullName>
    </submittedName>
</protein>
<organism evidence="1 2">
    <name type="scientific">Sphingobacterium siyangense</name>
    <dbReference type="NCBI Taxonomy" id="459529"/>
    <lineage>
        <taxon>Bacteria</taxon>
        <taxon>Pseudomonadati</taxon>
        <taxon>Bacteroidota</taxon>
        <taxon>Sphingobacteriia</taxon>
        <taxon>Sphingobacteriales</taxon>
        <taxon>Sphingobacteriaceae</taxon>
        <taxon>Sphingobacterium</taxon>
    </lineage>
</organism>
<sequence length="60" mass="7287">MVDLDQEVLQFAREGQSWDQLYRNIKFSDEIRKWGGFDAMNKLNVLGLYRWVTNHRRGVW</sequence>
<name>A0A420FWQ1_9SPHI</name>
<proteinExistence type="predicted"/>
<keyword evidence="2" id="KW-1185">Reference proteome</keyword>
<reference evidence="1 2" key="1">
    <citation type="submission" date="2016-07" db="EMBL/GenBank/DDBJ databases">
        <title>Genome analysis of Sphingobacterium siyangense T12B17.</title>
        <authorList>
            <person name="Xu D."/>
            <person name="Su Y."/>
            <person name="Zheng S."/>
        </authorList>
    </citation>
    <scope>NUCLEOTIDE SEQUENCE [LARGE SCALE GENOMIC DNA]</scope>
    <source>
        <strain evidence="1 2">T12B17</strain>
    </source>
</reference>
<gene>
    <name evidence="1" type="ORF">BCY89_06985</name>
</gene>
<evidence type="ECO:0000313" key="1">
    <source>
        <dbReference type="EMBL" id="RKF37370.1"/>
    </source>
</evidence>
<dbReference type="EMBL" id="MCAQ01000012">
    <property type="protein sequence ID" value="RKF37370.1"/>
    <property type="molecule type" value="Genomic_DNA"/>
</dbReference>
<dbReference type="AlphaFoldDB" id="A0A420FWQ1"/>
<evidence type="ECO:0000313" key="2">
    <source>
        <dbReference type="Proteomes" id="UP000286402"/>
    </source>
</evidence>
<accession>A0A420FWQ1</accession>